<gene>
    <name evidence="2" type="ORF">Aconfl_35460</name>
</gene>
<evidence type="ECO:0000313" key="2">
    <source>
        <dbReference type="EMBL" id="GMQ30903.1"/>
    </source>
</evidence>
<dbReference type="EMBL" id="BTPD01000013">
    <property type="protein sequence ID" value="GMQ30903.1"/>
    <property type="molecule type" value="Genomic_DNA"/>
</dbReference>
<accession>A0ABQ6PT51</accession>
<dbReference type="Proteomes" id="UP001338309">
    <property type="component" value="Unassembled WGS sequence"/>
</dbReference>
<dbReference type="RefSeq" id="WP_338225608.1">
    <property type="nucleotide sequence ID" value="NZ_BTPD01000013.1"/>
</dbReference>
<organism evidence="2 3">
    <name type="scientific">Algoriphagus confluentis</name>
    <dbReference type="NCBI Taxonomy" id="1697556"/>
    <lineage>
        <taxon>Bacteria</taxon>
        <taxon>Pseudomonadati</taxon>
        <taxon>Bacteroidota</taxon>
        <taxon>Cytophagia</taxon>
        <taxon>Cytophagales</taxon>
        <taxon>Cyclobacteriaceae</taxon>
        <taxon>Algoriphagus</taxon>
    </lineage>
</organism>
<sequence>MKNLLFFLFILVLGTGTLQAQEKIDLTGTWVVDVNTDMGSGTPTFVLKQTGENITGTYTGSLGDAPVTGTLKGDVLHLEFSIQGNKITYDGTATAQEIKGSVDLAGMATGSFLGKRK</sequence>
<proteinExistence type="predicted"/>
<reference evidence="2 3" key="1">
    <citation type="submission" date="2023-08" db="EMBL/GenBank/DDBJ databases">
        <title>Draft genome sequence of Algoriphagus confluentis.</title>
        <authorList>
            <person name="Takatani N."/>
            <person name="Hosokawa M."/>
            <person name="Sawabe T."/>
        </authorList>
    </citation>
    <scope>NUCLEOTIDE SEQUENCE [LARGE SCALE GENOMIC DNA]</scope>
    <source>
        <strain evidence="2 3">NBRC 111222</strain>
    </source>
</reference>
<feature type="signal peptide" evidence="1">
    <location>
        <begin position="1"/>
        <end position="20"/>
    </location>
</feature>
<protein>
    <recommendedName>
        <fullName evidence="4">Lipocalin-like domain-containing protein</fullName>
    </recommendedName>
</protein>
<keyword evidence="3" id="KW-1185">Reference proteome</keyword>
<comment type="caution">
    <text evidence="2">The sequence shown here is derived from an EMBL/GenBank/DDBJ whole genome shotgun (WGS) entry which is preliminary data.</text>
</comment>
<evidence type="ECO:0008006" key="4">
    <source>
        <dbReference type="Google" id="ProtNLM"/>
    </source>
</evidence>
<name>A0ABQ6PT51_9BACT</name>
<feature type="chain" id="PRO_5046774434" description="Lipocalin-like domain-containing protein" evidence="1">
    <location>
        <begin position="21"/>
        <end position="117"/>
    </location>
</feature>
<evidence type="ECO:0000256" key="1">
    <source>
        <dbReference type="SAM" id="SignalP"/>
    </source>
</evidence>
<evidence type="ECO:0000313" key="3">
    <source>
        <dbReference type="Proteomes" id="UP001338309"/>
    </source>
</evidence>
<keyword evidence="1" id="KW-0732">Signal</keyword>